<protein>
    <recommendedName>
        <fullName evidence="4">Signal transduction histidine kinase</fullName>
    </recommendedName>
</protein>
<keyword evidence="1" id="KW-0472">Membrane</keyword>
<proteinExistence type="predicted"/>
<keyword evidence="3" id="KW-1185">Reference proteome</keyword>
<evidence type="ECO:0000313" key="3">
    <source>
        <dbReference type="Proteomes" id="UP000237755"/>
    </source>
</evidence>
<feature type="transmembrane region" description="Helical" evidence="1">
    <location>
        <begin position="71"/>
        <end position="91"/>
    </location>
</feature>
<feature type="transmembrane region" description="Helical" evidence="1">
    <location>
        <begin position="155"/>
        <end position="175"/>
    </location>
</feature>
<feature type="transmembrane region" description="Helical" evidence="1">
    <location>
        <begin position="98"/>
        <end position="119"/>
    </location>
</feature>
<name>A0ABX5AYB1_9MICO</name>
<dbReference type="EMBL" id="MPZN01000014">
    <property type="protein sequence ID" value="PPL19389.1"/>
    <property type="molecule type" value="Genomic_DNA"/>
</dbReference>
<comment type="caution">
    <text evidence="2">The sequence shown here is derived from an EMBL/GenBank/DDBJ whole genome shotgun (WGS) entry which is preliminary data.</text>
</comment>
<gene>
    <name evidence="2" type="ORF">GY24_06110</name>
</gene>
<dbReference type="SUPFAM" id="SSF55874">
    <property type="entry name" value="ATPase domain of HSP90 chaperone/DNA topoisomerase II/histidine kinase"/>
    <property type="match status" value="1"/>
</dbReference>
<dbReference type="InterPro" id="IPR036890">
    <property type="entry name" value="HATPase_C_sf"/>
</dbReference>
<keyword evidence="1" id="KW-1133">Transmembrane helix</keyword>
<feature type="transmembrane region" description="Helical" evidence="1">
    <location>
        <begin position="181"/>
        <end position="204"/>
    </location>
</feature>
<keyword evidence="1" id="KW-0812">Transmembrane</keyword>
<reference evidence="2 3" key="1">
    <citation type="journal article" date="2008" name="Int. J. Syst. Evol. Microbiol.">
        <title>Leifsonia pindariensis sp. nov., isolated from the Pindari glacier of the Indian Himalayas, and emended description of the genus Leifsonia.</title>
        <authorList>
            <person name="Reddy G.S."/>
            <person name="Prabagaran S.R."/>
            <person name="Shivaji S."/>
        </authorList>
    </citation>
    <scope>NUCLEOTIDE SEQUENCE [LARGE SCALE GENOMIC DNA]</scope>
    <source>
        <strain evidence="2 3">PON 10</strain>
    </source>
</reference>
<feature type="transmembrane region" description="Helical" evidence="1">
    <location>
        <begin position="131"/>
        <end position="148"/>
    </location>
</feature>
<evidence type="ECO:0000313" key="2">
    <source>
        <dbReference type="EMBL" id="PPL19389.1"/>
    </source>
</evidence>
<evidence type="ECO:0008006" key="4">
    <source>
        <dbReference type="Google" id="ProtNLM"/>
    </source>
</evidence>
<evidence type="ECO:0000256" key="1">
    <source>
        <dbReference type="SAM" id="Phobius"/>
    </source>
</evidence>
<feature type="transmembrane region" description="Helical" evidence="1">
    <location>
        <begin position="38"/>
        <end position="59"/>
    </location>
</feature>
<sequence>MAGALSDPRLQTVTEYSPPGAFRPSRLRLHPGPTQLRLMRMTAGAVGLAGLVFGILAIGPFVEQHQDEIRPLAVLSFAVLVGLPVAIGLWGSWAPLRVLMTLAALESVALPLVLVTWPLAHGDASLQSHGIPWPLGISALPIVCLAVVARGALVWGYLGLIGALTVYVMFVSNAAEDALLLAIQTGLYAASFSSIFVGLVLVGLQSAERLDLLQAGERVGAARNAARVAREAERARFDGLIHDGVLSTLLMAGRADQLHGDHVRQARNTLAQMERIASGTSATGVLSAERVIFEMRRLATQHAVRFVVEVGEETSVDDLRMPAEVVEAMLAAGGEAMRNSIAHAAGRQSGVSALRQPARRVERRAELWLHADVVVLGVRDDGVGFDPERVRPERMGVARSIVGRMNEVQGGYAVVDSRPGRGTLVTLGWLRR</sequence>
<dbReference type="Gene3D" id="3.30.565.10">
    <property type="entry name" value="Histidine kinase-like ATPase, C-terminal domain"/>
    <property type="match status" value="1"/>
</dbReference>
<dbReference type="Proteomes" id="UP000237755">
    <property type="component" value="Unassembled WGS sequence"/>
</dbReference>
<accession>A0ABX5AYB1</accession>
<organism evidence="2 3">
    <name type="scientific">Microterricola pindariensis</name>
    <dbReference type="NCBI Taxonomy" id="478010"/>
    <lineage>
        <taxon>Bacteria</taxon>
        <taxon>Bacillati</taxon>
        <taxon>Actinomycetota</taxon>
        <taxon>Actinomycetes</taxon>
        <taxon>Micrococcales</taxon>
        <taxon>Microbacteriaceae</taxon>
        <taxon>Microterricola</taxon>
    </lineage>
</organism>